<protein>
    <submittedName>
        <fullName evidence="1">Uncharacterized protein</fullName>
    </submittedName>
</protein>
<comment type="caution">
    <text evidence="1">The sequence shown here is derived from an EMBL/GenBank/DDBJ whole genome shotgun (WGS) entry which is preliminary data.</text>
</comment>
<gene>
    <name evidence="1" type="ORF">HPB51_022852</name>
</gene>
<dbReference type="AlphaFoldDB" id="A0A9J6DRA3"/>
<organism evidence="1 2">
    <name type="scientific">Rhipicephalus microplus</name>
    <name type="common">Cattle tick</name>
    <name type="synonym">Boophilus microplus</name>
    <dbReference type="NCBI Taxonomy" id="6941"/>
    <lineage>
        <taxon>Eukaryota</taxon>
        <taxon>Metazoa</taxon>
        <taxon>Ecdysozoa</taxon>
        <taxon>Arthropoda</taxon>
        <taxon>Chelicerata</taxon>
        <taxon>Arachnida</taxon>
        <taxon>Acari</taxon>
        <taxon>Parasitiformes</taxon>
        <taxon>Ixodida</taxon>
        <taxon>Ixodoidea</taxon>
        <taxon>Ixodidae</taxon>
        <taxon>Rhipicephalinae</taxon>
        <taxon>Rhipicephalus</taxon>
        <taxon>Boophilus</taxon>
    </lineage>
</organism>
<accession>A0A9J6DRA3</accession>
<proteinExistence type="predicted"/>
<keyword evidence="2" id="KW-1185">Reference proteome</keyword>
<name>A0A9J6DRA3_RHIMP</name>
<evidence type="ECO:0000313" key="1">
    <source>
        <dbReference type="EMBL" id="KAH8024368.1"/>
    </source>
</evidence>
<evidence type="ECO:0000313" key="2">
    <source>
        <dbReference type="Proteomes" id="UP000821866"/>
    </source>
</evidence>
<dbReference type="EMBL" id="JABSTU010000008">
    <property type="protein sequence ID" value="KAH8024368.1"/>
    <property type="molecule type" value="Genomic_DNA"/>
</dbReference>
<dbReference type="Proteomes" id="UP000821866">
    <property type="component" value="Chromosome 6"/>
</dbReference>
<reference evidence="1" key="1">
    <citation type="journal article" date="2020" name="Cell">
        <title>Large-Scale Comparative Analyses of Tick Genomes Elucidate Their Genetic Diversity and Vector Capacities.</title>
        <authorList>
            <consortium name="Tick Genome and Microbiome Consortium (TIGMIC)"/>
            <person name="Jia N."/>
            <person name="Wang J."/>
            <person name="Shi W."/>
            <person name="Du L."/>
            <person name="Sun Y."/>
            <person name="Zhan W."/>
            <person name="Jiang J.F."/>
            <person name="Wang Q."/>
            <person name="Zhang B."/>
            <person name="Ji P."/>
            <person name="Bell-Sakyi L."/>
            <person name="Cui X.M."/>
            <person name="Yuan T.T."/>
            <person name="Jiang B.G."/>
            <person name="Yang W.F."/>
            <person name="Lam T.T."/>
            <person name="Chang Q.C."/>
            <person name="Ding S.J."/>
            <person name="Wang X.J."/>
            <person name="Zhu J.G."/>
            <person name="Ruan X.D."/>
            <person name="Zhao L."/>
            <person name="Wei J.T."/>
            <person name="Ye R.Z."/>
            <person name="Que T.C."/>
            <person name="Du C.H."/>
            <person name="Zhou Y.H."/>
            <person name="Cheng J.X."/>
            <person name="Dai P.F."/>
            <person name="Guo W.B."/>
            <person name="Han X.H."/>
            <person name="Huang E.J."/>
            <person name="Li L.F."/>
            <person name="Wei W."/>
            <person name="Gao Y.C."/>
            <person name="Liu J.Z."/>
            <person name="Shao H.Z."/>
            <person name="Wang X."/>
            <person name="Wang C.C."/>
            <person name="Yang T.C."/>
            <person name="Huo Q.B."/>
            <person name="Li W."/>
            <person name="Chen H.Y."/>
            <person name="Chen S.E."/>
            <person name="Zhou L.G."/>
            <person name="Ni X.B."/>
            <person name="Tian J.H."/>
            <person name="Sheng Y."/>
            <person name="Liu T."/>
            <person name="Pan Y.S."/>
            <person name="Xia L.Y."/>
            <person name="Li J."/>
            <person name="Zhao F."/>
            <person name="Cao W.C."/>
        </authorList>
    </citation>
    <scope>NUCLEOTIDE SEQUENCE</scope>
    <source>
        <strain evidence="1">Rmic-2018</strain>
    </source>
</reference>
<sequence>MTQWGSNPGPLGASPVVYHSSYTGAYEQHDERGSFVTLRDFAAPARLSQGGRSTIRSQTAEDASHFRRHLPQINKPFGSSWRHGQRRWLDVANGFRRKPKCLPCARASPAVACSRQTTNNTGRVERYDGRPASSRAHYGAAPRERRVARVRRGHGCSGHACGSFLAPSHAEKNHSDGGVDICNRAVVRTIAQVACSEAHRLAHPGTHRKSEGRASVGSVHTVALPGRPQHDALMSVTQLNDVGVDYRPSFDLQISTTATNRR</sequence>
<reference evidence="1" key="2">
    <citation type="submission" date="2021-09" db="EMBL/GenBank/DDBJ databases">
        <authorList>
            <person name="Jia N."/>
            <person name="Wang J."/>
            <person name="Shi W."/>
            <person name="Du L."/>
            <person name="Sun Y."/>
            <person name="Zhan W."/>
            <person name="Jiang J."/>
            <person name="Wang Q."/>
            <person name="Zhang B."/>
            <person name="Ji P."/>
            <person name="Sakyi L.B."/>
            <person name="Cui X."/>
            <person name="Yuan T."/>
            <person name="Jiang B."/>
            <person name="Yang W."/>
            <person name="Lam T.T.-Y."/>
            <person name="Chang Q."/>
            <person name="Ding S."/>
            <person name="Wang X."/>
            <person name="Zhu J."/>
            <person name="Ruan X."/>
            <person name="Zhao L."/>
            <person name="Wei J."/>
            <person name="Que T."/>
            <person name="Du C."/>
            <person name="Cheng J."/>
            <person name="Dai P."/>
            <person name="Han X."/>
            <person name="Huang E."/>
            <person name="Gao Y."/>
            <person name="Liu J."/>
            <person name="Shao H."/>
            <person name="Ye R."/>
            <person name="Li L."/>
            <person name="Wei W."/>
            <person name="Wang X."/>
            <person name="Wang C."/>
            <person name="Huo Q."/>
            <person name="Li W."/>
            <person name="Guo W."/>
            <person name="Chen H."/>
            <person name="Chen S."/>
            <person name="Zhou L."/>
            <person name="Zhou L."/>
            <person name="Ni X."/>
            <person name="Tian J."/>
            <person name="Zhou Y."/>
            <person name="Sheng Y."/>
            <person name="Liu T."/>
            <person name="Pan Y."/>
            <person name="Xia L."/>
            <person name="Li J."/>
            <person name="Zhao F."/>
            <person name="Cao W."/>
        </authorList>
    </citation>
    <scope>NUCLEOTIDE SEQUENCE</scope>
    <source>
        <strain evidence="1">Rmic-2018</strain>
        <tissue evidence="1">Larvae</tissue>
    </source>
</reference>